<dbReference type="InterPro" id="IPR011078">
    <property type="entry name" value="PyrdxlP_homeostasis"/>
</dbReference>
<dbReference type="Pfam" id="PF01168">
    <property type="entry name" value="Ala_racemase_N"/>
    <property type="match status" value="1"/>
</dbReference>
<name>A0ABT9IF85_9ACTN</name>
<evidence type="ECO:0000256" key="1">
    <source>
        <dbReference type="ARBA" id="ARBA00022898"/>
    </source>
</evidence>
<evidence type="ECO:0000313" key="7">
    <source>
        <dbReference type="Proteomes" id="UP001233673"/>
    </source>
</evidence>
<protein>
    <recommendedName>
        <fullName evidence="2">Pyridoxal phosphate homeostasis protein</fullName>
        <shortName evidence="2">PLP homeostasis protein</shortName>
    </recommendedName>
</protein>
<dbReference type="EMBL" id="JASNFN010000021">
    <property type="protein sequence ID" value="MDP5184247.1"/>
    <property type="molecule type" value="Genomic_DNA"/>
</dbReference>
<dbReference type="PIRSF" id="PIRSF004848">
    <property type="entry name" value="YBL036c_PLPDEIII"/>
    <property type="match status" value="1"/>
</dbReference>
<evidence type="ECO:0000313" key="6">
    <source>
        <dbReference type="EMBL" id="MDP5184247.1"/>
    </source>
</evidence>
<dbReference type="CDD" id="cd00635">
    <property type="entry name" value="PLPDE_III_YBL036c_like"/>
    <property type="match status" value="1"/>
</dbReference>
<keyword evidence="1 2" id="KW-0663">Pyridoxal phosphate</keyword>
<gene>
    <name evidence="6" type="ORF">QOZ88_16560</name>
</gene>
<accession>A0ABT9IF85</accession>
<keyword evidence="7" id="KW-1185">Reference proteome</keyword>
<dbReference type="RefSeq" id="WP_306000829.1">
    <property type="nucleotide sequence ID" value="NZ_JASNFN010000021.1"/>
</dbReference>
<comment type="caution">
    <text evidence="6">The sequence shown here is derived from an EMBL/GenBank/DDBJ whole genome shotgun (WGS) entry which is preliminary data.</text>
</comment>
<evidence type="ECO:0000259" key="5">
    <source>
        <dbReference type="Pfam" id="PF01168"/>
    </source>
</evidence>
<dbReference type="HAMAP" id="MF_02087">
    <property type="entry name" value="PLP_homeostasis"/>
    <property type="match status" value="1"/>
</dbReference>
<feature type="domain" description="Alanine racemase N-terminal" evidence="5">
    <location>
        <begin position="7"/>
        <end position="228"/>
    </location>
</feature>
<dbReference type="Gene3D" id="3.20.20.10">
    <property type="entry name" value="Alanine racemase"/>
    <property type="match status" value="1"/>
</dbReference>
<organism evidence="6 7">
    <name type="scientific">Blastococcus carthaginiensis</name>
    <dbReference type="NCBI Taxonomy" id="3050034"/>
    <lineage>
        <taxon>Bacteria</taxon>
        <taxon>Bacillati</taxon>
        <taxon>Actinomycetota</taxon>
        <taxon>Actinomycetes</taxon>
        <taxon>Geodermatophilales</taxon>
        <taxon>Geodermatophilaceae</taxon>
        <taxon>Blastococcus</taxon>
    </lineage>
</organism>
<feature type="compositionally biased region" description="Basic and acidic residues" evidence="4">
    <location>
        <begin position="234"/>
        <end position="258"/>
    </location>
</feature>
<dbReference type="PANTHER" id="PTHR10146">
    <property type="entry name" value="PROLINE SYNTHETASE CO-TRANSCRIBED BACTERIAL HOMOLOG PROTEIN"/>
    <property type="match status" value="1"/>
</dbReference>
<sequence>MSSLAENLRTVRARIDRAARAAGRDPATVRLLAVSKTWPAEDVRALAALGQRDFGENRVQELLGKAGELGSVDVRWHLVGQLQRNKAAAVARTGAVVHSLDRASLATTLDRAGQEAGRPVDVLLQVDLGGPEGAAAARGGAPPEEVPALADAVTSAAGLRLRGVMAVAPRGEEPAPAFARLARVAERLRADHPEAVEISAGMSGDLEEAIAAGATLVRVGTALFGDRPLPSGEFEQHQPRESQQSHEPRQERGRPGTM</sequence>
<dbReference type="SUPFAM" id="SSF51419">
    <property type="entry name" value="PLP-binding barrel"/>
    <property type="match status" value="1"/>
</dbReference>
<evidence type="ECO:0000256" key="2">
    <source>
        <dbReference type="HAMAP-Rule" id="MF_02087"/>
    </source>
</evidence>
<dbReference type="Proteomes" id="UP001233673">
    <property type="component" value="Unassembled WGS sequence"/>
</dbReference>
<evidence type="ECO:0000256" key="4">
    <source>
        <dbReference type="SAM" id="MobiDB-lite"/>
    </source>
</evidence>
<evidence type="ECO:0000256" key="3">
    <source>
        <dbReference type="RuleBase" id="RU004514"/>
    </source>
</evidence>
<dbReference type="InterPro" id="IPR029066">
    <property type="entry name" value="PLP-binding_barrel"/>
</dbReference>
<comment type="function">
    <text evidence="2">Pyridoxal 5'-phosphate (PLP)-binding protein, which is involved in PLP homeostasis.</text>
</comment>
<dbReference type="PANTHER" id="PTHR10146:SF14">
    <property type="entry name" value="PYRIDOXAL PHOSPHATE HOMEOSTASIS PROTEIN"/>
    <property type="match status" value="1"/>
</dbReference>
<dbReference type="InterPro" id="IPR001608">
    <property type="entry name" value="Ala_racemase_N"/>
</dbReference>
<proteinExistence type="inferred from homology"/>
<feature type="modified residue" description="N6-(pyridoxal phosphate)lysine" evidence="2">
    <location>
        <position position="36"/>
    </location>
</feature>
<dbReference type="NCBIfam" id="TIGR00044">
    <property type="entry name" value="YggS family pyridoxal phosphate-dependent enzyme"/>
    <property type="match status" value="1"/>
</dbReference>
<comment type="similarity">
    <text evidence="2 3">Belongs to the pyridoxal phosphate-binding protein YggS/PROSC family.</text>
</comment>
<reference evidence="7" key="1">
    <citation type="submission" date="2023-05" db="EMBL/GenBank/DDBJ databases">
        <title>Draft genome of Pseudofrankia sp. BMG5.37.</title>
        <authorList>
            <person name="Gtari M."/>
            <person name="Ghodhbane F."/>
            <person name="Sbissi I."/>
        </authorList>
    </citation>
    <scope>NUCLEOTIDE SEQUENCE [LARGE SCALE GENOMIC DNA]</scope>
    <source>
        <strain evidence="7">BMG 814</strain>
    </source>
</reference>
<feature type="region of interest" description="Disordered" evidence="4">
    <location>
        <begin position="225"/>
        <end position="258"/>
    </location>
</feature>